<dbReference type="Gene3D" id="1.10.540.10">
    <property type="entry name" value="Acyl-CoA dehydrogenase/oxidase, N-terminal domain"/>
    <property type="match status" value="1"/>
</dbReference>
<name>A0AAP6BGN3_9ACTN</name>
<dbReference type="Pfam" id="PF00441">
    <property type="entry name" value="Acyl-CoA_dh_1"/>
    <property type="match status" value="1"/>
</dbReference>
<comment type="similarity">
    <text evidence="2 5">Belongs to the acyl-CoA dehydrogenase family.</text>
</comment>
<organism evidence="9 12">
    <name type="scientific">Streptomyces acidiscabies</name>
    <dbReference type="NCBI Taxonomy" id="42234"/>
    <lineage>
        <taxon>Bacteria</taxon>
        <taxon>Bacillati</taxon>
        <taxon>Actinomycetota</taxon>
        <taxon>Actinomycetes</taxon>
        <taxon>Kitasatosporales</taxon>
        <taxon>Streptomycetaceae</taxon>
        <taxon>Streptomyces</taxon>
    </lineage>
</organism>
<sequence length="422" mass="45223">MPDSPPAALAPFLTDAHRRLWEHADAFAAAEIAPRAARADADPTVVEREIPRLLSQQGWFGVTLPEDIGGMQAGHVARVILVHRLARVSAAAAAILQASLIPIGALHHFYGGRRRTTQLLLAVSEMRALPSIAVTEPDHGGHLGGIQTTAERTKSGWILTGAKTSVGNSHVADFHIVVARTAGPGVRTSQALTAFIVDATARGVTLAAHRPALGLHGFSFGEIRLDGVRVRDDQRLGEIGEGFAVAQSSSILYGRPNLAAVDLGLHERAVSLAVRHTATRPRHGSTLADLGVVQDRLGRITANTHIARLLLYHAAHLLDQGLPCDQQLITAKLTGHELAADSGQAALELHGAHALHTDHPLARIWQDIQTTYAPAGTGEIQRLRLAQAAVEEETTPHDQHRPQWSQLFADRLRHHPPLTTAA</sequence>
<feature type="domain" description="Acyl-CoA dehydrogenase/oxidase N-terminal" evidence="8">
    <location>
        <begin position="14"/>
        <end position="99"/>
    </location>
</feature>
<dbReference type="Gene3D" id="1.20.140.10">
    <property type="entry name" value="Butyryl-CoA Dehydrogenase, subunit A, domain 3"/>
    <property type="match status" value="1"/>
</dbReference>
<proteinExistence type="inferred from homology"/>
<dbReference type="EMBL" id="JARAWP010000024">
    <property type="protein sequence ID" value="MDX3022958.1"/>
    <property type="molecule type" value="Genomic_DNA"/>
</dbReference>
<dbReference type="InterPro" id="IPR009100">
    <property type="entry name" value="AcylCoA_DH/oxidase_NM_dom_sf"/>
</dbReference>
<dbReference type="InterPro" id="IPR046373">
    <property type="entry name" value="Acyl-CoA_Oxase/DH_mid-dom_sf"/>
</dbReference>
<feature type="domain" description="Acyl-CoA oxidase/dehydrogenase middle" evidence="7">
    <location>
        <begin position="132"/>
        <end position="228"/>
    </location>
</feature>
<evidence type="ECO:0000313" key="10">
    <source>
        <dbReference type="EMBL" id="MDX3022958.1"/>
    </source>
</evidence>
<keyword evidence="11" id="KW-1185">Reference proteome</keyword>
<dbReference type="PANTHER" id="PTHR43884:SF12">
    <property type="entry name" value="ISOVALERYL-COA DEHYDROGENASE, MITOCHONDRIAL-RELATED"/>
    <property type="match status" value="1"/>
</dbReference>
<evidence type="ECO:0000256" key="5">
    <source>
        <dbReference type="RuleBase" id="RU362125"/>
    </source>
</evidence>
<dbReference type="SUPFAM" id="SSF56645">
    <property type="entry name" value="Acyl-CoA dehydrogenase NM domain-like"/>
    <property type="match status" value="1"/>
</dbReference>
<dbReference type="GeneID" id="69812530"/>
<dbReference type="SUPFAM" id="SSF47203">
    <property type="entry name" value="Acyl-CoA dehydrogenase C-terminal domain-like"/>
    <property type="match status" value="1"/>
</dbReference>
<dbReference type="Gene3D" id="2.40.110.10">
    <property type="entry name" value="Butyryl-CoA Dehydrogenase, subunit A, domain 2"/>
    <property type="match status" value="1"/>
</dbReference>
<dbReference type="RefSeq" id="WP_010352632.1">
    <property type="nucleotide sequence ID" value="NZ_CP122369.1"/>
</dbReference>
<evidence type="ECO:0000259" key="8">
    <source>
        <dbReference type="Pfam" id="PF02771"/>
    </source>
</evidence>
<dbReference type="Proteomes" id="UP001272987">
    <property type="component" value="Unassembled WGS sequence"/>
</dbReference>
<evidence type="ECO:0000256" key="4">
    <source>
        <dbReference type="ARBA" id="ARBA00022827"/>
    </source>
</evidence>
<evidence type="ECO:0000256" key="3">
    <source>
        <dbReference type="ARBA" id="ARBA00022630"/>
    </source>
</evidence>
<protein>
    <submittedName>
        <fullName evidence="9">Acyl-CoA/acyl-ACP dehydrogenase</fullName>
    </submittedName>
</protein>
<dbReference type="InterPro" id="IPR009075">
    <property type="entry name" value="AcylCo_DH/oxidase_C"/>
</dbReference>
<dbReference type="Pfam" id="PF02770">
    <property type="entry name" value="Acyl-CoA_dh_M"/>
    <property type="match status" value="1"/>
</dbReference>
<dbReference type="GO" id="GO:0050660">
    <property type="term" value="F:flavin adenine dinucleotide binding"/>
    <property type="evidence" value="ECO:0007669"/>
    <property type="project" value="InterPro"/>
</dbReference>
<dbReference type="GO" id="GO:0003995">
    <property type="term" value="F:acyl-CoA dehydrogenase activity"/>
    <property type="evidence" value="ECO:0007669"/>
    <property type="project" value="TreeGrafter"/>
</dbReference>
<keyword evidence="5" id="KW-0560">Oxidoreductase</keyword>
<comment type="cofactor">
    <cofactor evidence="1 5">
        <name>FAD</name>
        <dbReference type="ChEBI" id="CHEBI:57692"/>
    </cofactor>
</comment>
<dbReference type="InterPro" id="IPR006091">
    <property type="entry name" value="Acyl-CoA_Oxase/DH_mid-dom"/>
</dbReference>
<dbReference type="AlphaFoldDB" id="A0AAP6BGN3"/>
<dbReference type="EMBL" id="JARAWC010000030">
    <property type="protein sequence ID" value="MDX2964409.1"/>
    <property type="molecule type" value="Genomic_DNA"/>
</dbReference>
<evidence type="ECO:0000313" key="11">
    <source>
        <dbReference type="Proteomes" id="UP001272987"/>
    </source>
</evidence>
<dbReference type="InterPro" id="IPR036250">
    <property type="entry name" value="AcylCo_DH-like_C"/>
</dbReference>
<dbReference type="PANTHER" id="PTHR43884">
    <property type="entry name" value="ACYL-COA DEHYDROGENASE"/>
    <property type="match status" value="1"/>
</dbReference>
<accession>A0AAP6BGN3</accession>
<dbReference type="Proteomes" id="UP001282288">
    <property type="component" value="Unassembled WGS sequence"/>
</dbReference>
<dbReference type="CDD" id="cd00567">
    <property type="entry name" value="ACAD"/>
    <property type="match status" value="1"/>
</dbReference>
<evidence type="ECO:0000256" key="2">
    <source>
        <dbReference type="ARBA" id="ARBA00009347"/>
    </source>
</evidence>
<evidence type="ECO:0000259" key="6">
    <source>
        <dbReference type="Pfam" id="PF00441"/>
    </source>
</evidence>
<gene>
    <name evidence="9" type="ORF">PV399_32535</name>
    <name evidence="10" type="ORF">PV666_34530</name>
</gene>
<dbReference type="PIRSF" id="PIRSF016578">
    <property type="entry name" value="HsaA"/>
    <property type="match status" value="1"/>
</dbReference>
<dbReference type="InterPro" id="IPR037069">
    <property type="entry name" value="AcylCoA_DH/ox_N_sf"/>
</dbReference>
<evidence type="ECO:0000256" key="1">
    <source>
        <dbReference type="ARBA" id="ARBA00001974"/>
    </source>
</evidence>
<keyword evidence="3 5" id="KW-0285">Flavoprotein</keyword>
<keyword evidence="4 5" id="KW-0274">FAD</keyword>
<dbReference type="Pfam" id="PF02771">
    <property type="entry name" value="Acyl-CoA_dh_N"/>
    <property type="match status" value="1"/>
</dbReference>
<evidence type="ECO:0000313" key="12">
    <source>
        <dbReference type="Proteomes" id="UP001282288"/>
    </source>
</evidence>
<evidence type="ECO:0000313" key="9">
    <source>
        <dbReference type="EMBL" id="MDX2964409.1"/>
    </source>
</evidence>
<reference evidence="9 11" key="1">
    <citation type="journal article" date="2023" name="Microb. Genom.">
        <title>Mesoterricola silvestris gen. nov., sp. nov., Mesoterricola sediminis sp. nov., Geothrix oryzae sp. nov., Geothrix edaphica sp. nov., Geothrix rubra sp. nov., and Geothrix limicola sp. nov., six novel members of Acidobacteriota isolated from soils.</title>
        <authorList>
            <person name="Weisberg A.J."/>
            <person name="Pearce E."/>
            <person name="Kramer C.G."/>
            <person name="Chang J.H."/>
            <person name="Clarke C.R."/>
        </authorList>
    </citation>
    <scope>NUCLEOTIDE SEQUENCE</scope>
    <source>
        <strain evidence="10 11">NB05-1H</strain>
        <strain evidence="9">NRRL_B-16521</strain>
    </source>
</reference>
<evidence type="ECO:0000259" key="7">
    <source>
        <dbReference type="Pfam" id="PF02770"/>
    </source>
</evidence>
<feature type="domain" description="Acyl-CoA dehydrogenase/oxidase C-terminal" evidence="6">
    <location>
        <begin position="240"/>
        <end position="388"/>
    </location>
</feature>
<comment type="caution">
    <text evidence="9">The sequence shown here is derived from an EMBL/GenBank/DDBJ whole genome shotgun (WGS) entry which is preliminary data.</text>
</comment>
<dbReference type="InterPro" id="IPR013786">
    <property type="entry name" value="AcylCoA_DH/ox_N"/>
</dbReference>